<proteinExistence type="predicted"/>
<evidence type="ECO:0000313" key="2">
    <source>
        <dbReference type="EMBL" id="GGM66617.1"/>
    </source>
</evidence>
<dbReference type="SUPFAM" id="SSF159941">
    <property type="entry name" value="MM3350-like"/>
    <property type="match status" value="1"/>
</dbReference>
<dbReference type="Proteomes" id="UP000642070">
    <property type="component" value="Unassembled WGS sequence"/>
</dbReference>
<accession>A0A917U8N7</accession>
<gene>
    <name evidence="2" type="ORF">GCM10007977_080290</name>
</gene>
<organism evidence="2 3">
    <name type="scientific">Dactylosporangium sucinum</name>
    <dbReference type="NCBI Taxonomy" id="1424081"/>
    <lineage>
        <taxon>Bacteria</taxon>
        <taxon>Bacillati</taxon>
        <taxon>Actinomycetota</taxon>
        <taxon>Actinomycetes</taxon>
        <taxon>Micromonosporales</taxon>
        <taxon>Micromonosporaceae</taxon>
        <taxon>Dactylosporangium</taxon>
    </lineage>
</organism>
<dbReference type="InterPro" id="IPR024047">
    <property type="entry name" value="MM3350-like_sf"/>
</dbReference>
<evidence type="ECO:0000259" key="1">
    <source>
        <dbReference type="Pfam" id="PF07929"/>
    </source>
</evidence>
<keyword evidence="3" id="KW-1185">Reference proteome</keyword>
<dbReference type="Gene3D" id="3.10.290.30">
    <property type="entry name" value="MM3350-like"/>
    <property type="match status" value="1"/>
</dbReference>
<dbReference type="PANTHER" id="PTHR41878">
    <property type="entry name" value="LEXA REPRESSOR-RELATED"/>
    <property type="match status" value="1"/>
</dbReference>
<dbReference type="Pfam" id="PF07929">
    <property type="entry name" value="PRiA4_ORF3"/>
    <property type="match status" value="1"/>
</dbReference>
<dbReference type="InterPro" id="IPR012912">
    <property type="entry name" value="Plasmid_pRiA4b_Orf3-like"/>
</dbReference>
<name>A0A917U8N7_9ACTN</name>
<dbReference type="PANTHER" id="PTHR41878:SF1">
    <property type="entry name" value="TNPR PROTEIN"/>
    <property type="match status" value="1"/>
</dbReference>
<reference evidence="2" key="1">
    <citation type="journal article" date="2014" name="Int. J. Syst. Evol. Microbiol.">
        <title>Complete genome sequence of Corynebacterium casei LMG S-19264T (=DSM 44701T), isolated from a smear-ripened cheese.</title>
        <authorList>
            <consortium name="US DOE Joint Genome Institute (JGI-PGF)"/>
            <person name="Walter F."/>
            <person name="Albersmeier A."/>
            <person name="Kalinowski J."/>
            <person name="Ruckert C."/>
        </authorList>
    </citation>
    <scope>NUCLEOTIDE SEQUENCE</scope>
    <source>
        <strain evidence="2">JCM 19831</strain>
    </source>
</reference>
<feature type="domain" description="Plasmid pRiA4b Orf3-like" evidence="1">
    <location>
        <begin position="21"/>
        <end position="186"/>
    </location>
</feature>
<dbReference type="EMBL" id="BMPI01000054">
    <property type="protein sequence ID" value="GGM66617.1"/>
    <property type="molecule type" value="Genomic_DNA"/>
</dbReference>
<reference evidence="2" key="2">
    <citation type="submission" date="2020-09" db="EMBL/GenBank/DDBJ databases">
        <authorList>
            <person name="Sun Q."/>
            <person name="Ohkuma M."/>
        </authorList>
    </citation>
    <scope>NUCLEOTIDE SEQUENCE</scope>
    <source>
        <strain evidence="2">JCM 19831</strain>
    </source>
</reference>
<sequence>MFRVRRRFPAVKNDCTMARLIYQLRIVLDGVTPPVWRRVLVPGGFTLDRVHRVVQFAMGWGDRHLHVFDADGVQYGVPDPDGLLEVRDELDVRLDAVAQLGSRLRYTYDFGDWWEHEIVVEDVMPAELDIRYPMCVGGERACPPDDVGGPEGYRDFLAAYGDPTHPEHVAMREWLAKDFDPVAFDAARATALLRRMT</sequence>
<comment type="caution">
    <text evidence="2">The sequence shown here is derived from an EMBL/GenBank/DDBJ whole genome shotgun (WGS) entry which is preliminary data.</text>
</comment>
<protein>
    <recommendedName>
        <fullName evidence="1">Plasmid pRiA4b Orf3-like domain-containing protein</fullName>
    </recommendedName>
</protein>
<evidence type="ECO:0000313" key="3">
    <source>
        <dbReference type="Proteomes" id="UP000642070"/>
    </source>
</evidence>
<dbReference type="AlphaFoldDB" id="A0A917U8N7"/>